<dbReference type="Proteomes" id="UP001243330">
    <property type="component" value="Unassembled WGS sequence"/>
</dbReference>
<feature type="region of interest" description="Disordered" evidence="4">
    <location>
        <begin position="1"/>
        <end position="60"/>
    </location>
</feature>
<organism evidence="6 7">
    <name type="scientific">Colletotrichum chrysophilum</name>
    <dbReference type="NCBI Taxonomy" id="1836956"/>
    <lineage>
        <taxon>Eukaryota</taxon>
        <taxon>Fungi</taxon>
        <taxon>Dikarya</taxon>
        <taxon>Ascomycota</taxon>
        <taxon>Pezizomycotina</taxon>
        <taxon>Sordariomycetes</taxon>
        <taxon>Hypocreomycetidae</taxon>
        <taxon>Glomerellales</taxon>
        <taxon>Glomerellaceae</taxon>
        <taxon>Colletotrichum</taxon>
        <taxon>Colletotrichum gloeosporioides species complex</taxon>
    </lineage>
</organism>
<evidence type="ECO:0000256" key="3">
    <source>
        <dbReference type="ARBA" id="ARBA00023242"/>
    </source>
</evidence>
<comment type="subcellular location">
    <subcellularLocation>
        <location evidence="1">Nucleus</location>
    </subcellularLocation>
</comment>
<keyword evidence="3" id="KW-0539">Nucleus</keyword>
<comment type="caution">
    <text evidence="6">The sequence shown here is derived from an EMBL/GenBank/DDBJ whole genome shotgun (WGS) entry which is preliminary data.</text>
</comment>
<evidence type="ECO:0000256" key="4">
    <source>
        <dbReference type="SAM" id="MobiDB-lite"/>
    </source>
</evidence>
<evidence type="ECO:0000313" key="6">
    <source>
        <dbReference type="EMBL" id="KAK1838690.1"/>
    </source>
</evidence>
<reference evidence="6" key="1">
    <citation type="submission" date="2023-01" db="EMBL/GenBank/DDBJ databases">
        <title>Colletotrichum chrysophilum M932 genome sequence.</title>
        <authorList>
            <person name="Baroncelli R."/>
        </authorList>
    </citation>
    <scope>NUCLEOTIDE SEQUENCE</scope>
    <source>
        <strain evidence="6">M932</strain>
    </source>
</reference>
<dbReference type="GO" id="GO:0006397">
    <property type="term" value="P:mRNA processing"/>
    <property type="evidence" value="ECO:0007669"/>
    <property type="project" value="UniProtKB-KW"/>
</dbReference>
<evidence type="ECO:0000313" key="7">
    <source>
        <dbReference type="Proteomes" id="UP001243330"/>
    </source>
</evidence>
<evidence type="ECO:0000259" key="5">
    <source>
        <dbReference type="Pfam" id="PF11718"/>
    </source>
</evidence>
<evidence type="ECO:0000256" key="2">
    <source>
        <dbReference type="ARBA" id="ARBA00022664"/>
    </source>
</evidence>
<keyword evidence="7" id="KW-1185">Reference proteome</keyword>
<sequence>MFLEAQFGADNVNPVAEPRLPAEDPSSDAQPKKLTADGESDGSMDVSEDDGSEAEQEKKLAARRKAEIERLHKIGIPVPGVKVKVDKMEAVVWLEDLEVECSHKAFADRVRRVCEHAAEVTAPLWG</sequence>
<dbReference type="EMBL" id="JAQOWY010000783">
    <property type="protein sequence ID" value="KAK1838690.1"/>
    <property type="molecule type" value="Genomic_DNA"/>
</dbReference>
<dbReference type="GO" id="GO:0005634">
    <property type="term" value="C:nucleus"/>
    <property type="evidence" value="ECO:0007669"/>
    <property type="project" value="UniProtKB-SubCell"/>
</dbReference>
<feature type="domain" description="Pre-mRNA 3'-end-processing endonuclease polyadenylation factor C-term" evidence="5">
    <location>
        <begin position="1"/>
        <end position="123"/>
    </location>
</feature>
<keyword evidence="2" id="KW-0507">mRNA processing</keyword>
<accession>A0AAD9A168</accession>
<dbReference type="InterPro" id="IPR021718">
    <property type="entry name" value="CPSF73-100_C"/>
</dbReference>
<gene>
    <name evidence="6" type="ORF">CCHR01_18692</name>
</gene>
<dbReference type="Pfam" id="PF11718">
    <property type="entry name" value="CPSF73-100_C"/>
    <property type="match status" value="1"/>
</dbReference>
<name>A0AAD9A168_9PEZI</name>
<evidence type="ECO:0000256" key="1">
    <source>
        <dbReference type="ARBA" id="ARBA00004123"/>
    </source>
</evidence>
<feature type="compositionally biased region" description="Acidic residues" evidence="4">
    <location>
        <begin position="38"/>
        <end position="54"/>
    </location>
</feature>
<dbReference type="AlphaFoldDB" id="A0AAD9A168"/>
<proteinExistence type="predicted"/>
<protein>
    <submittedName>
        <fullName evidence="6">Cleavage and polyadenylation specifity 73 kDa</fullName>
    </submittedName>
</protein>